<dbReference type="Proteomes" id="UP001396334">
    <property type="component" value="Unassembled WGS sequence"/>
</dbReference>
<evidence type="ECO:0000259" key="2">
    <source>
        <dbReference type="PROSITE" id="PS50102"/>
    </source>
</evidence>
<sequence length="244" mass="27359">MEGQRPEASREYRRRFGNRSGWSSERNRRSGHSVFVDNVSKRIHVSTLKEAFQGYGQVVDVYIAYWSRKRQRSPTTFAFVRFKRLDEACSTIKLNFDAAFNNSTNTSVSGIVARNSQGLVLAACTFPHSVVADTFSAEALAWESAVTFASDLGFRSVQVEGDSLSIIKKLNAATMDRSLISPIISDIQTLRGSFDNITFSFVGRQGNMVAHELAKLGIQLSEPMYWMEEVPMQVECLVLRDLPP</sequence>
<dbReference type="PANTHER" id="PTHR47074">
    <property type="entry name" value="BNAC02G40300D PROTEIN"/>
    <property type="match status" value="1"/>
</dbReference>
<protein>
    <recommendedName>
        <fullName evidence="2">RRM domain-containing protein</fullName>
    </recommendedName>
</protein>
<dbReference type="Pfam" id="PF13456">
    <property type="entry name" value="RVT_3"/>
    <property type="match status" value="1"/>
</dbReference>
<evidence type="ECO:0000313" key="4">
    <source>
        <dbReference type="Proteomes" id="UP001396334"/>
    </source>
</evidence>
<dbReference type="InterPro" id="IPR052929">
    <property type="entry name" value="RNase_H-like_EbsB-rel"/>
</dbReference>
<evidence type="ECO:0000313" key="3">
    <source>
        <dbReference type="EMBL" id="KAK9000507.1"/>
    </source>
</evidence>
<dbReference type="CDD" id="cd06222">
    <property type="entry name" value="RNase_H_like"/>
    <property type="match status" value="1"/>
</dbReference>
<accession>A0ABR2QIJ8</accession>
<dbReference type="SUPFAM" id="SSF54928">
    <property type="entry name" value="RNA-binding domain, RBD"/>
    <property type="match status" value="1"/>
</dbReference>
<proteinExistence type="predicted"/>
<dbReference type="Gene3D" id="3.30.420.10">
    <property type="entry name" value="Ribonuclease H-like superfamily/Ribonuclease H"/>
    <property type="match status" value="1"/>
</dbReference>
<dbReference type="InterPro" id="IPR012337">
    <property type="entry name" value="RNaseH-like_sf"/>
</dbReference>
<dbReference type="InterPro" id="IPR002156">
    <property type="entry name" value="RNaseH_domain"/>
</dbReference>
<dbReference type="CDD" id="cd00590">
    <property type="entry name" value="RRM_SF"/>
    <property type="match status" value="1"/>
</dbReference>
<dbReference type="InterPro" id="IPR035979">
    <property type="entry name" value="RBD_domain_sf"/>
</dbReference>
<dbReference type="SUPFAM" id="SSF53098">
    <property type="entry name" value="Ribonuclease H-like"/>
    <property type="match status" value="1"/>
</dbReference>
<dbReference type="EMBL" id="JBBPBN010000037">
    <property type="protein sequence ID" value="KAK9000507.1"/>
    <property type="molecule type" value="Genomic_DNA"/>
</dbReference>
<organism evidence="3 4">
    <name type="scientific">Hibiscus sabdariffa</name>
    <name type="common">roselle</name>
    <dbReference type="NCBI Taxonomy" id="183260"/>
    <lineage>
        <taxon>Eukaryota</taxon>
        <taxon>Viridiplantae</taxon>
        <taxon>Streptophyta</taxon>
        <taxon>Embryophyta</taxon>
        <taxon>Tracheophyta</taxon>
        <taxon>Spermatophyta</taxon>
        <taxon>Magnoliopsida</taxon>
        <taxon>eudicotyledons</taxon>
        <taxon>Gunneridae</taxon>
        <taxon>Pentapetalae</taxon>
        <taxon>rosids</taxon>
        <taxon>malvids</taxon>
        <taxon>Malvales</taxon>
        <taxon>Malvaceae</taxon>
        <taxon>Malvoideae</taxon>
        <taxon>Hibiscus</taxon>
    </lineage>
</organism>
<dbReference type="InterPro" id="IPR012677">
    <property type="entry name" value="Nucleotide-bd_a/b_plait_sf"/>
</dbReference>
<dbReference type="Gene3D" id="3.30.70.330">
    <property type="match status" value="1"/>
</dbReference>
<keyword evidence="4" id="KW-1185">Reference proteome</keyword>
<keyword evidence="1" id="KW-0694">RNA-binding</keyword>
<dbReference type="InterPro" id="IPR036397">
    <property type="entry name" value="RNaseH_sf"/>
</dbReference>
<dbReference type="PANTHER" id="PTHR47074:SF61">
    <property type="entry name" value="RNASE H TYPE-1 DOMAIN-CONTAINING PROTEIN"/>
    <property type="match status" value="1"/>
</dbReference>
<reference evidence="3 4" key="1">
    <citation type="journal article" date="2024" name="G3 (Bethesda)">
        <title>Genome assembly of Hibiscus sabdariffa L. provides insights into metabolisms of medicinal natural products.</title>
        <authorList>
            <person name="Kim T."/>
        </authorList>
    </citation>
    <scope>NUCLEOTIDE SEQUENCE [LARGE SCALE GENOMIC DNA]</scope>
    <source>
        <strain evidence="3">TK-2024</strain>
        <tissue evidence="3">Old leaves</tissue>
    </source>
</reference>
<dbReference type="InterPro" id="IPR000504">
    <property type="entry name" value="RRM_dom"/>
</dbReference>
<evidence type="ECO:0000256" key="1">
    <source>
        <dbReference type="PROSITE-ProRule" id="PRU00176"/>
    </source>
</evidence>
<name>A0ABR2QIJ8_9ROSI</name>
<dbReference type="PROSITE" id="PS50102">
    <property type="entry name" value="RRM"/>
    <property type="match status" value="1"/>
</dbReference>
<dbReference type="InterPro" id="IPR044730">
    <property type="entry name" value="RNase_H-like_dom_plant"/>
</dbReference>
<comment type="caution">
    <text evidence="3">The sequence shown here is derived from an EMBL/GenBank/DDBJ whole genome shotgun (WGS) entry which is preliminary data.</text>
</comment>
<gene>
    <name evidence="3" type="ORF">V6N11_081000</name>
</gene>
<feature type="domain" description="RRM" evidence="2">
    <location>
        <begin position="32"/>
        <end position="115"/>
    </location>
</feature>